<reference evidence="2" key="2">
    <citation type="journal article" date="2021" name="PeerJ">
        <title>Extensive microbial diversity within the chicken gut microbiome revealed by metagenomics and culture.</title>
        <authorList>
            <person name="Gilroy R."/>
            <person name="Ravi A."/>
            <person name="Getino M."/>
            <person name="Pursley I."/>
            <person name="Horton D.L."/>
            <person name="Alikhan N.F."/>
            <person name="Baker D."/>
            <person name="Gharbi K."/>
            <person name="Hall N."/>
            <person name="Watson M."/>
            <person name="Adriaenssens E.M."/>
            <person name="Foster-Nyarko E."/>
            <person name="Jarju S."/>
            <person name="Secka A."/>
            <person name="Antonio M."/>
            <person name="Oren A."/>
            <person name="Chaudhuri R.R."/>
            <person name="La Ragione R."/>
            <person name="Hildebrand F."/>
            <person name="Pallen M.J."/>
        </authorList>
    </citation>
    <scope>NUCLEOTIDE SEQUENCE</scope>
    <source>
        <strain evidence="2">CHK176-6737</strain>
    </source>
</reference>
<dbReference type="SUPFAM" id="SSF56219">
    <property type="entry name" value="DNase I-like"/>
    <property type="match status" value="1"/>
</dbReference>
<dbReference type="InterPro" id="IPR036691">
    <property type="entry name" value="Endo/exonu/phosph_ase_sf"/>
</dbReference>
<proteinExistence type="predicted"/>
<dbReference type="Gene3D" id="3.60.10.10">
    <property type="entry name" value="Endonuclease/exonuclease/phosphatase"/>
    <property type="match status" value="1"/>
</dbReference>
<evidence type="ECO:0000259" key="1">
    <source>
        <dbReference type="Pfam" id="PF03372"/>
    </source>
</evidence>
<dbReference type="PANTHER" id="PTHR12121:SF36">
    <property type="entry name" value="ENDONUCLEASE_EXONUCLEASE_PHOSPHATASE DOMAIN-CONTAINING PROTEIN"/>
    <property type="match status" value="1"/>
</dbReference>
<evidence type="ECO:0000313" key="2">
    <source>
        <dbReference type="EMBL" id="HIU68928.1"/>
    </source>
</evidence>
<protein>
    <recommendedName>
        <fullName evidence="1">Endonuclease/exonuclease/phosphatase domain-containing protein</fullName>
    </recommendedName>
</protein>
<dbReference type="InterPro" id="IPR050410">
    <property type="entry name" value="CCR4/nocturin_mRNA_transcr"/>
</dbReference>
<dbReference type="GO" id="GO:0000175">
    <property type="term" value="F:3'-5'-RNA exonuclease activity"/>
    <property type="evidence" value="ECO:0007669"/>
    <property type="project" value="TreeGrafter"/>
</dbReference>
<accession>A0A9D1SNI7</accession>
<gene>
    <name evidence="2" type="ORF">IAD23_03085</name>
</gene>
<feature type="domain" description="Endonuclease/exonuclease/phosphatase" evidence="1">
    <location>
        <begin position="85"/>
        <end position="306"/>
    </location>
</feature>
<name>A0A9D1SNI7_9FIRM</name>
<dbReference type="EMBL" id="DVNM01000016">
    <property type="protein sequence ID" value="HIU68928.1"/>
    <property type="molecule type" value="Genomic_DNA"/>
</dbReference>
<dbReference type="PANTHER" id="PTHR12121">
    <property type="entry name" value="CARBON CATABOLITE REPRESSOR PROTEIN 4"/>
    <property type="match status" value="1"/>
</dbReference>
<reference evidence="2" key="1">
    <citation type="submission" date="2020-10" db="EMBL/GenBank/DDBJ databases">
        <authorList>
            <person name="Gilroy R."/>
        </authorList>
    </citation>
    <scope>NUCLEOTIDE SEQUENCE</scope>
    <source>
        <strain evidence="2">CHK176-6737</strain>
    </source>
</reference>
<sequence>MKKKVKIALSVLLGIAVAASAGGFFTYLIRGSLSGEELPADAAAVLDAAQSEKAQGADVRIMSSNLLVDYESWGGTSAKPRAKMYTSVVDTYRPDVIGIQEMSDAWYCLLRQNLPDGYKMLYPVSSGVFVRMTALVYNAQTLTLVEHGQQVYTQATNPRLRRVVWGLFETKQTGERFVVTTTHLDLLHDDMVQAELPVMQSEAKEMVQLVKDLQQTYACPVFATGDFNAKEPSAHTREVDAPSVYTYLCEQMTDTKYVAKQSVGGSAEPLSKPTYDHVFYAGESGSVNVLKYELLSDRSLQNMSDHYPIYVDVQLSEIA</sequence>
<dbReference type="Pfam" id="PF03372">
    <property type="entry name" value="Exo_endo_phos"/>
    <property type="match status" value="1"/>
</dbReference>
<dbReference type="InterPro" id="IPR005135">
    <property type="entry name" value="Endo/exonuclease/phosphatase"/>
</dbReference>
<dbReference type="AlphaFoldDB" id="A0A9D1SNI7"/>
<evidence type="ECO:0000313" key="3">
    <source>
        <dbReference type="Proteomes" id="UP000824125"/>
    </source>
</evidence>
<comment type="caution">
    <text evidence="2">The sequence shown here is derived from an EMBL/GenBank/DDBJ whole genome shotgun (WGS) entry which is preliminary data.</text>
</comment>
<dbReference type="Proteomes" id="UP000824125">
    <property type="component" value="Unassembled WGS sequence"/>
</dbReference>
<organism evidence="2 3">
    <name type="scientific">Candidatus Scybalenecus merdavium</name>
    <dbReference type="NCBI Taxonomy" id="2840939"/>
    <lineage>
        <taxon>Bacteria</taxon>
        <taxon>Bacillati</taxon>
        <taxon>Bacillota</taxon>
        <taxon>Clostridia</taxon>
        <taxon>Eubacteriales</taxon>
        <taxon>Oscillospiraceae</taxon>
        <taxon>Oscillospiraceae incertae sedis</taxon>
        <taxon>Candidatus Scybalenecus</taxon>
    </lineage>
</organism>